<dbReference type="GO" id="GO:0005886">
    <property type="term" value="C:plasma membrane"/>
    <property type="evidence" value="ECO:0007669"/>
    <property type="project" value="UniProtKB-SubCell"/>
</dbReference>
<reference evidence="13 14" key="1">
    <citation type="submission" date="2018-11" db="EMBL/GenBank/DDBJ databases">
        <title>Genome sequencing of Lautropia sp. KCOM 2505 (= ChDC F240).</title>
        <authorList>
            <person name="Kook J.-K."/>
            <person name="Park S.-N."/>
            <person name="Lim Y.K."/>
        </authorList>
    </citation>
    <scope>NUCLEOTIDE SEQUENCE [LARGE SCALE GENOMIC DNA]</scope>
    <source>
        <strain evidence="13 14">KCOM 2505</strain>
    </source>
</reference>
<evidence type="ECO:0000256" key="4">
    <source>
        <dbReference type="ARBA" id="ARBA00022475"/>
    </source>
</evidence>
<evidence type="ECO:0000313" key="14">
    <source>
        <dbReference type="Proteomes" id="UP000270261"/>
    </source>
</evidence>
<dbReference type="InterPro" id="IPR005837">
    <property type="entry name" value="FliP"/>
</dbReference>
<dbReference type="PROSITE" id="PS01060">
    <property type="entry name" value="FLIP_1"/>
    <property type="match status" value="1"/>
</dbReference>
<keyword evidence="4 12" id="KW-1003">Cell membrane</keyword>
<dbReference type="PRINTS" id="PR01302">
    <property type="entry name" value="TYPE3IMPPROT"/>
</dbReference>
<comment type="similarity">
    <text evidence="1 12">Belongs to the FliP/MopC/SpaP family.</text>
</comment>
<accession>A0A3R8MVJ6</accession>
<feature type="transmembrane region" description="Helical" evidence="12">
    <location>
        <begin position="236"/>
        <end position="257"/>
    </location>
</feature>
<keyword evidence="13" id="KW-0969">Cilium</keyword>
<dbReference type="AlphaFoldDB" id="A0A3R8MVJ6"/>
<dbReference type="InterPro" id="IPR005838">
    <property type="entry name" value="T3SS_IM_P"/>
</dbReference>
<dbReference type="GO" id="GO:0009306">
    <property type="term" value="P:protein secretion"/>
    <property type="evidence" value="ECO:0007669"/>
    <property type="project" value="UniProtKB-UniRule"/>
</dbReference>
<protein>
    <recommendedName>
        <fullName evidence="2 12">Flagellar biosynthetic protein FliP</fullName>
    </recommendedName>
</protein>
<keyword evidence="9 12" id="KW-0472">Membrane</keyword>
<comment type="subcellular location">
    <subcellularLocation>
        <location evidence="12">Cell membrane</location>
        <topology evidence="12">Multi-pass membrane protein</topology>
    </subcellularLocation>
    <subcellularLocation>
        <location evidence="12">Bacterial flagellum basal body</location>
    </subcellularLocation>
</comment>
<dbReference type="GO" id="GO:0009425">
    <property type="term" value="C:bacterial-type flagellum basal body"/>
    <property type="evidence" value="ECO:0007669"/>
    <property type="project" value="UniProtKB-SubCell"/>
</dbReference>
<evidence type="ECO:0000256" key="2">
    <source>
        <dbReference type="ARBA" id="ARBA00021714"/>
    </source>
</evidence>
<evidence type="ECO:0000256" key="12">
    <source>
        <dbReference type="RuleBase" id="RU362069"/>
    </source>
</evidence>
<gene>
    <name evidence="12 13" type="primary">fliP</name>
    <name evidence="13" type="ORF">EHV23_02525</name>
</gene>
<keyword evidence="14" id="KW-1185">Reference proteome</keyword>
<dbReference type="NCBIfam" id="NF009438">
    <property type="entry name" value="PRK12797.1"/>
    <property type="match status" value="1"/>
</dbReference>
<keyword evidence="13" id="KW-0966">Cell projection</keyword>
<keyword evidence="7 12" id="KW-0653">Protein transport</keyword>
<evidence type="ECO:0000313" key="13">
    <source>
        <dbReference type="EMBL" id="RRN46046.1"/>
    </source>
</evidence>
<keyword evidence="5 12" id="KW-0812">Transmembrane</keyword>
<dbReference type="OrthoDB" id="9805111at2"/>
<keyword evidence="13" id="KW-0282">Flagellum</keyword>
<dbReference type="PROSITE" id="PS01061">
    <property type="entry name" value="FLIP_2"/>
    <property type="match status" value="1"/>
</dbReference>
<dbReference type="EMBL" id="RRUE01000001">
    <property type="protein sequence ID" value="RRN46046.1"/>
    <property type="molecule type" value="Genomic_DNA"/>
</dbReference>
<dbReference type="GO" id="GO:0044781">
    <property type="term" value="P:bacterial-type flagellum organization"/>
    <property type="evidence" value="ECO:0007669"/>
    <property type="project" value="UniProtKB-UniRule"/>
</dbReference>
<evidence type="ECO:0000256" key="11">
    <source>
        <dbReference type="ARBA" id="ARBA00023225"/>
    </source>
</evidence>
<evidence type="ECO:0000256" key="5">
    <source>
        <dbReference type="ARBA" id="ARBA00022692"/>
    </source>
</evidence>
<dbReference type="PANTHER" id="PTHR30587:SF0">
    <property type="entry name" value="FLAGELLAR BIOSYNTHETIC PROTEIN FLIP"/>
    <property type="match status" value="1"/>
</dbReference>
<evidence type="ECO:0000256" key="10">
    <source>
        <dbReference type="ARBA" id="ARBA00023143"/>
    </source>
</evidence>
<sequence length="258" mass="27811">MALPLSLLPLDALAQTTLSLSSTPGADGGTTWSVPVQTLLFFSALSFIPAVLLLMTSFTRIIIVLSLLRQAMGLQASPPNQVLVGMALFLTAFVMSPTLERIHTEAYQPFAEQRIGFEAALQKGSEPLRAFMLKQTRASDLELFARMARVAPTGEHAQKHEASPAAAREGQAPSAQDMPFRVIVPAFVISELKTAFQIGFMIFIPFILIDLICASVLMSLGMMMVSPVLVALPFKLVLFVLADGWNLLMGSLVASFAG</sequence>
<keyword evidence="8 12" id="KW-1133">Transmembrane helix</keyword>
<feature type="transmembrane region" description="Helical" evidence="12">
    <location>
        <begin position="198"/>
        <end position="224"/>
    </location>
</feature>
<dbReference type="Proteomes" id="UP000270261">
    <property type="component" value="Unassembled WGS sequence"/>
</dbReference>
<feature type="transmembrane region" description="Helical" evidence="12">
    <location>
        <begin position="38"/>
        <end position="68"/>
    </location>
</feature>
<keyword evidence="11 12" id="KW-1006">Bacterial flagellum protein export</keyword>
<evidence type="ECO:0000256" key="9">
    <source>
        <dbReference type="ARBA" id="ARBA00023136"/>
    </source>
</evidence>
<dbReference type="RefSeq" id="WP_125095472.1">
    <property type="nucleotide sequence ID" value="NZ_RRUE01000001.1"/>
</dbReference>
<evidence type="ECO:0000256" key="7">
    <source>
        <dbReference type="ARBA" id="ARBA00022927"/>
    </source>
</evidence>
<keyword evidence="6 12" id="KW-1005">Bacterial flagellum biogenesis</keyword>
<name>A0A3R8MVJ6_9BURK</name>
<evidence type="ECO:0000256" key="6">
    <source>
        <dbReference type="ARBA" id="ARBA00022795"/>
    </source>
</evidence>
<evidence type="ECO:0000256" key="3">
    <source>
        <dbReference type="ARBA" id="ARBA00022448"/>
    </source>
</evidence>
<comment type="caution">
    <text evidence="13">The sequence shown here is derived from an EMBL/GenBank/DDBJ whole genome shotgun (WGS) entry which is preliminary data.</text>
</comment>
<comment type="function">
    <text evidence="12">Plays a role in the flagellum-specific transport system.</text>
</comment>
<dbReference type="NCBIfam" id="TIGR01103">
    <property type="entry name" value="fliP"/>
    <property type="match status" value="1"/>
</dbReference>
<dbReference type="PRINTS" id="PR00951">
    <property type="entry name" value="FLGBIOSNFLIP"/>
</dbReference>
<organism evidence="13 14">
    <name type="scientific">Lautropia dentalis</name>
    <dbReference type="NCBI Taxonomy" id="2490857"/>
    <lineage>
        <taxon>Bacteria</taxon>
        <taxon>Pseudomonadati</taxon>
        <taxon>Pseudomonadota</taxon>
        <taxon>Betaproteobacteria</taxon>
        <taxon>Burkholderiales</taxon>
        <taxon>Burkholderiaceae</taxon>
        <taxon>Lautropia</taxon>
    </lineage>
</organism>
<proteinExistence type="inferred from homology"/>
<keyword evidence="10" id="KW-0975">Bacterial flagellum</keyword>
<dbReference type="PANTHER" id="PTHR30587">
    <property type="entry name" value="FLAGELLAR BIOSYNTHETIC PROTEIN FLIP"/>
    <property type="match status" value="1"/>
</dbReference>
<dbReference type="Pfam" id="PF00813">
    <property type="entry name" value="FliP"/>
    <property type="match status" value="1"/>
</dbReference>
<feature type="transmembrane region" description="Helical" evidence="12">
    <location>
        <begin position="80"/>
        <end position="99"/>
    </location>
</feature>
<evidence type="ECO:0000256" key="1">
    <source>
        <dbReference type="ARBA" id="ARBA00006257"/>
    </source>
</evidence>
<evidence type="ECO:0000256" key="8">
    <source>
        <dbReference type="ARBA" id="ARBA00022989"/>
    </source>
</evidence>
<keyword evidence="3 12" id="KW-0813">Transport</keyword>